<accession>A0AAE1X7R6</accession>
<reference evidence="1" key="1">
    <citation type="submission" date="2020-06" db="EMBL/GenBank/DDBJ databases">
        <authorList>
            <person name="Li T."/>
            <person name="Hu X."/>
            <person name="Zhang T."/>
            <person name="Song X."/>
            <person name="Zhang H."/>
            <person name="Dai N."/>
            <person name="Sheng W."/>
            <person name="Hou X."/>
            <person name="Wei L."/>
        </authorList>
    </citation>
    <scope>NUCLEOTIDE SEQUENCE</scope>
    <source>
        <strain evidence="1">K16</strain>
        <tissue evidence="1">Leaf</tissue>
    </source>
</reference>
<dbReference type="PANTHER" id="PTHR33116">
    <property type="entry name" value="REVERSE TRANSCRIPTASE ZINC-BINDING DOMAIN-CONTAINING PROTEIN-RELATED-RELATED"/>
    <property type="match status" value="1"/>
</dbReference>
<protein>
    <recommendedName>
        <fullName evidence="3">Reverse transcriptase zinc-binding domain-containing protein</fullName>
    </recommendedName>
</protein>
<evidence type="ECO:0000313" key="2">
    <source>
        <dbReference type="Proteomes" id="UP001289374"/>
    </source>
</evidence>
<dbReference type="PANTHER" id="PTHR33116:SF86">
    <property type="entry name" value="REVERSE TRANSCRIPTASE DOMAIN-CONTAINING PROTEIN"/>
    <property type="match status" value="1"/>
</dbReference>
<dbReference type="Proteomes" id="UP001289374">
    <property type="component" value="Unassembled WGS sequence"/>
</dbReference>
<keyword evidence="2" id="KW-1185">Reference proteome</keyword>
<name>A0AAE1X7R6_9LAMI</name>
<organism evidence="1 2">
    <name type="scientific">Sesamum angolense</name>
    <dbReference type="NCBI Taxonomy" id="2727404"/>
    <lineage>
        <taxon>Eukaryota</taxon>
        <taxon>Viridiplantae</taxon>
        <taxon>Streptophyta</taxon>
        <taxon>Embryophyta</taxon>
        <taxon>Tracheophyta</taxon>
        <taxon>Spermatophyta</taxon>
        <taxon>Magnoliopsida</taxon>
        <taxon>eudicotyledons</taxon>
        <taxon>Gunneridae</taxon>
        <taxon>Pentapetalae</taxon>
        <taxon>asterids</taxon>
        <taxon>lamiids</taxon>
        <taxon>Lamiales</taxon>
        <taxon>Pedaliaceae</taxon>
        <taxon>Sesamum</taxon>
    </lineage>
</organism>
<comment type="caution">
    <text evidence="1">The sequence shown here is derived from an EMBL/GenBank/DDBJ whole genome shotgun (WGS) entry which is preliminary data.</text>
</comment>
<dbReference type="AlphaFoldDB" id="A0AAE1X7R6"/>
<proteinExistence type="predicted"/>
<evidence type="ECO:0000313" key="1">
    <source>
        <dbReference type="EMBL" id="KAK4406651.1"/>
    </source>
</evidence>
<dbReference type="EMBL" id="JACGWL010000003">
    <property type="protein sequence ID" value="KAK4406651.1"/>
    <property type="molecule type" value="Genomic_DNA"/>
</dbReference>
<reference evidence="1" key="2">
    <citation type="journal article" date="2024" name="Plant">
        <title>Genomic evolution and insights into agronomic trait innovations of Sesamum species.</title>
        <authorList>
            <person name="Miao H."/>
            <person name="Wang L."/>
            <person name="Qu L."/>
            <person name="Liu H."/>
            <person name="Sun Y."/>
            <person name="Le M."/>
            <person name="Wang Q."/>
            <person name="Wei S."/>
            <person name="Zheng Y."/>
            <person name="Lin W."/>
            <person name="Duan Y."/>
            <person name="Cao H."/>
            <person name="Xiong S."/>
            <person name="Wang X."/>
            <person name="Wei L."/>
            <person name="Li C."/>
            <person name="Ma Q."/>
            <person name="Ju M."/>
            <person name="Zhao R."/>
            <person name="Li G."/>
            <person name="Mu C."/>
            <person name="Tian Q."/>
            <person name="Mei H."/>
            <person name="Zhang T."/>
            <person name="Gao T."/>
            <person name="Zhang H."/>
        </authorList>
    </citation>
    <scope>NUCLEOTIDE SEQUENCE</scope>
    <source>
        <strain evidence="1">K16</strain>
    </source>
</reference>
<gene>
    <name evidence="1" type="ORF">Sango_0671600</name>
</gene>
<sequence>MIFNAASSTSQSWLTPLWKRTYNDPLQRLSIISPSQSAFVPGCLITDNVLLAFETNHFLYAHTKGRNHFMNIKLDIKQRHMIKWNGCFSDGCWENILHKSSATFSRSTPMELQQYLAETLGICLENKHEIYLGLLAMAFRSKRALFAALKDRIWRLIQGWHEKTISQVGKAFSIQQLFKPIPSYAMSCFQLPCSLLKELHSLAANFFWHGGDRKEIHWLAWDKMCMSKSVEGLGFRNLEAFNLALLGKQLWRILSRPHSLVGRVFKQNFPELTFLCSVRLSSILYYVYGFEPCTFGVSMAYWDGSFGEYLERSLDSTHTFSSSYHPKTSRQSDFAS</sequence>
<evidence type="ECO:0008006" key="3">
    <source>
        <dbReference type="Google" id="ProtNLM"/>
    </source>
</evidence>